<dbReference type="Proteomes" id="UP000094008">
    <property type="component" value="Unassembled WGS sequence"/>
</dbReference>
<proteinExistence type="predicted"/>
<evidence type="ECO:0000259" key="1">
    <source>
        <dbReference type="Pfam" id="PF13827"/>
    </source>
</evidence>
<dbReference type="OrthoDB" id="3483193at2"/>
<sequence>MEIKSFARRAAVAGIGAVTVGATQLVAPTGAHAALSYGAIAYSENGAGAAVWHYPSAKEASAAAVQYCGYTSCEPMNTFTDCGVAVRNDTHVQTAHGPTLGAATRAALNAIPGGGGYIDIWACN</sequence>
<dbReference type="EMBL" id="LZSY01000205">
    <property type="protein sequence ID" value="OBB79293.1"/>
    <property type="molecule type" value="Genomic_DNA"/>
</dbReference>
<evidence type="ECO:0000313" key="3">
    <source>
        <dbReference type="Proteomes" id="UP000094008"/>
    </source>
</evidence>
<name>A0A1A0V7T3_MYCPR</name>
<organism evidence="2 3">
    <name type="scientific">Mycolicibacterium peregrinum</name>
    <name type="common">Mycobacterium peregrinum</name>
    <dbReference type="NCBI Taxonomy" id="43304"/>
    <lineage>
        <taxon>Bacteria</taxon>
        <taxon>Bacillati</taxon>
        <taxon>Actinomycetota</taxon>
        <taxon>Actinomycetes</taxon>
        <taxon>Mycobacteriales</taxon>
        <taxon>Mycobacteriaceae</taxon>
        <taxon>Mycolicibacterium</taxon>
    </lineage>
</organism>
<feature type="domain" description="DUF4189" evidence="1">
    <location>
        <begin position="37"/>
        <end position="115"/>
    </location>
</feature>
<dbReference type="AlphaFoldDB" id="A0A1A0V7T3"/>
<reference evidence="3" key="1">
    <citation type="submission" date="2016-06" db="EMBL/GenBank/DDBJ databases">
        <authorList>
            <person name="Sutton G."/>
            <person name="Brinkac L."/>
            <person name="Sanka R."/>
            <person name="Adams M."/>
            <person name="Lau E."/>
            <person name="Mehaffy C."/>
            <person name="Tameris M."/>
            <person name="Hatherill M."/>
            <person name="Hanekom W."/>
            <person name="Mahomed H."/>
            <person name="Mcshane H."/>
        </authorList>
    </citation>
    <scope>NUCLEOTIDE SEQUENCE [LARGE SCALE GENOMIC DNA]</scope>
    <source>
        <strain evidence="3">852002-10433_SCH5171157</strain>
    </source>
</reference>
<comment type="caution">
    <text evidence="2">The sequence shown here is derived from an EMBL/GenBank/DDBJ whole genome shotgun (WGS) entry which is preliminary data.</text>
</comment>
<dbReference type="RefSeq" id="WP_064888195.1">
    <property type="nucleotide sequence ID" value="NZ_LZSY01000205.1"/>
</dbReference>
<accession>A0A1A0V7T3</accession>
<dbReference type="InterPro" id="IPR025240">
    <property type="entry name" value="DUF4189"/>
</dbReference>
<gene>
    <name evidence="2" type="ORF">A5779_12940</name>
</gene>
<protein>
    <recommendedName>
        <fullName evidence="1">DUF4189 domain-containing protein</fullName>
    </recommendedName>
</protein>
<dbReference type="Pfam" id="PF13827">
    <property type="entry name" value="DUF4189"/>
    <property type="match status" value="1"/>
</dbReference>
<evidence type="ECO:0000313" key="2">
    <source>
        <dbReference type="EMBL" id="OBB79293.1"/>
    </source>
</evidence>